<dbReference type="PANTHER" id="PTHR45266">
    <property type="entry name" value="OXALOACETATE DECARBOXYLASE ALPHA CHAIN"/>
    <property type="match status" value="1"/>
</dbReference>
<keyword evidence="11" id="KW-1185">Reference proteome</keyword>
<dbReference type="Pfam" id="PF00364">
    <property type="entry name" value="Biotin_lipoyl"/>
    <property type="match status" value="1"/>
</dbReference>
<evidence type="ECO:0000256" key="3">
    <source>
        <dbReference type="ARBA" id="ARBA00022516"/>
    </source>
</evidence>
<keyword evidence="10" id="KW-0436">Ligase</keyword>
<comment type="caution">
    <text evidence="10">The sequence shown here is derived from an EMBL/GenBank/DDBJ whole genome shotgun (WGS) entry which is preliminary data.</text>
</comment>
<comment type="function">
    <text evidence="8">This protein is a component of the acetyl coenzyme A carboxylase complex; first, biotin carboxylase catalyzes the carboxylation of the carrier protein and then the transcarboxylase transfers the carboxyl group to form malonyl-CoA.</text>
</comment>
<keyword evidence="5 8" id="KW-0443">Lipid metabolism</keyword>
<keyword evidence="4 8" id="KW-0276">Fatty acid metabolism</keyword>
<dbReference type="RefSeq" id="WP_379789238.1">
    <property type="nucleotide sequence ID" value="NZ_JBHSHL010000055.1"/>
</dbReference>
<dbReference type="GO" id="GO:0003989">
    <property type="term" value="F:acetyl-CoA carboxylase activity"/>
    <property type="evidence" value="ECO:0007669"/>
    <property type="project" value="UniProtKB-EC"/>
</dbReference>
<feature type="domain" description="Lipoyl-binding" evidence="9">
    <location>
        <begin position="69"/>
        <end position="145"/>
    </location>
</feature>
<comment type="pathway">
    <text evidence="1 8">Lipid metabolism; fatty acid biosynthesis.</text>
</comment>
<dbReference type="Gene3D" id="2.40.50.100">
    <property type="match status" value="1"/>
</dbReference>
<keyword evidence="6 8" id="KW-0275">Fatty acid biosynthesis</keyword>
<dbReference type="PROSITE" id="PS50968">
    <property type="entry name" value="BIOTINYL_LIPOYL"/>
    <property type="match status" value="1"/>
</dbReference>
<dbReference type="NCBIfam" id="TIGR00531">
    <property type="entry name" value="BCCP"/>
    <property type="match status" value="1"/>
</dbReference>
<evidence type="ECO:0000256" key="2">
    <source>
        <dbReference type="ARBA" id="ARBA00017562"/>
    </source>
</evidence>
<evidence type="ECO:0000256" key="7">
    <source>
        <dbReference type="ARBA" id="ARBA00023267"/>
    </source>
</evidence>
<dbReference type="InterPro" id="IPR001249">
    <property type="entry name" value="AcCoA_biotinCC"/>
</dbReference>
<evidence type="ECO:0000313" key="10">
    <source>
        <dbReference type="EMBL" id="MFC4805628.1"/>
    </source>
</evidence>
<proteinExistence type="predicted"/>
<dbReference type="CDD" id="cd06850">
    <property type="entry name" value="biotinyl_domain"/>
    <property type="match status" value="1"/>
</dbReference>
<dbReference type="InterPro" id="IPR050709">
    <property type="entry name" value="Biotin_Carboxyl_Carrier/Decarb"/>
</dbReference>
<sequence>MKKNEMMKLAQWFADSNLNRLVWKDENCSLELEKGGSGSSYEAPPRQEMLQRVEREVRQEVQSFDKEEGYVLRSPVVGTFYSSPSPDEKPFVTVGQKVSKGQVVCIVEAMKLLNEISSPVDGVVKKIFIQNEEMVEYDEKLIEIEVE</sequence>
<reference evidence="11" key="1">
    <citation type="journal article" date="2019" name="Int. J. Syst. Evol. Microbiol.">
        <title>The Global Catalogue of Microorganisms (GCM) 10K type strain sequencing project: providing services to taxonomists for standard genome sequencing and annotation.</title>
        <authorList>
            <consortium name="The Broad Institute Genomics Platform"/>
            <consortium name="The Broad Institute Genome Sequencing Center for Infectious Disease"/>
            <person name="Wu L."/>
            <person name="Ma J."/>
        </authorList>
    </citation>
    <scope>NUCLEOTIDE SEQUENCE [LARGE SCALE GENOMIC DNA]</scope>
    <source>
        <strain evidence="11">CCUG 46385</strain>
    </source>
</reference>
<keyword evidence="3 8" id="KW-0444">Lipid biosynthesis</keyword>
<keyword evidence="7 8" id="KW-0092">Biotin</keyword>
<evidence type="ECO:0000313" key="11">
    <source>
        <dbReference type="Proteomes" id="UP001595916"/>
    </source>
</evidence>
<evidence type="ECO:0000256" key="8">
    <source>
        <dbReference type="RuleBase" id="RU364072"/>
    </source>
</evidence>
<protein>
    <recommendedName>
        <fullName evidence="2 8">Biotin carboxyl carrier protein of acetyl-CoA carboxylase</fullName>
    </recommendedName>
</protein>
<evidence type="ECO:0000256" key="5">
    <source>
        <dbReference type="ARBA" id="ARBA00023098"/>
    </source>
</evidence>
<dbReference type="EMBL" id="JBHSHL010000055">
    <property type="protein sequence ID" value="MFC4805628.1"/>
    <property type="molecule type" value="Genomic_DNA"/>
</dbReference>
<organism evidence="10 11">
    <name type="scientific">Filifactor villosus</name>
    <dbReference type="NCBI Taxonomy" id="29374"/>
    <lineage>
        <taxon>Bacteria</taxon>
        <taxon>Bacillati</taxon>
        <taxon>Bacillota</taxon>
        <taxon>Clostridia</taxon>
        <taxon>Peptostreptococcales</taxon>
        <taxon>Filifactoraceae</taxon>
        <taxon>Filifactor</taxon>
    </lineage>
</organism>
<gene>
    <name evidence="10" type="primary">accB</name>
    <name evidence="10" type="ORF">ACFO4R_11190</name>
</gene>
<accession>A0ABV9QNU7</accession>
<dbReference type="InterPro" id="IPR011053">
    <property type="entry name" value="Single_hybrid_motif"/>
</dbReference>
<dbReference type="InterPro" id="IPR000089">
    <property type="entry name" value="Biotin_lipoyl"/>
</dbReference>
<dbReference type="PANTHER" id="PTHR45266:SF3">
    <property type="entry name" value="OXALOACETATE DECARBOXYLASE ALPHA CHAIN"/>
    <property type="match status" value="1"/>
</dbReference>
<evidence type="ECO:0000256" key="6">
    <source>
        <dbReference type="ARBA" id="ARBA00023160"/>
    </source>
</evidence>
<dbReference type="PRINTS" id="PR01071">
    <property type="entry name" value="ACOABIOTINCC"/>
</dbReference>
<evidence type="ECO:0000256" key="1">
    <source>
        <dbReference type="ARBA" id="ARBA00005194"/>
    </source>
</evidence>
<dbReference type="InterPro" id="IPR001882">
    <property type="entry name" value="Biotin_BS"/>
</dbReference>
<dbReference type="Proteomes" id="UP001595916">
    <property type="component" value="Unassembled WGS sequence"/>
</dbReference>
<dbReference type="SUPFAM" id="SSF51230">
    <property type="entry name" value="Single hybrid motif"/>
    <property type="match status" value="1"/>
</dbReference>
<name>A0ABV9QNU7_9FIRM</name>
<evidence type="ECO:0000256" key="4">
    <source>
        <dbReference type="ARBA" id="ARBA00022832"/>
    </source>
</evidence>
<dbReference type="PROSITE" id="PS00188">
    <property type="entry name" value="BIOTIN"/>
    <property type="match status" value="1"/>
</dbReference>
<evidence type="ECO:0000259" key="9">
    <source>
        <dbReference type="PROSITE" id="PS50968"/>
    </source>
</evidence>